<dbReference type="GO" id="GO:0016020">
    <property type="term" value="C:membrane"/>
    <property type="evidence" value="ECO:0007669"/>
    <property type="project" value="UniProtKB-SubCell"/>
</dbReference>
<keyword evidence="18" id="KW-1185">Reference proteome</keyword>
<feature type="domain" description="RING-type" evidence="16">
    <location>
        <begin position="147"/>
        <end position="189"/>
    </location>
</feature>
<name>A0AAV1WWR3_LUPLU</name>
<evidence type="ECO:0000256" key="9">
    <source>
        <dbReference type="ARBA" id="ARBA00022786"/>
    </source>
</evidence>
<evidence type="ECO:0000256" key="4">
    <source>
        <dbReference type="ARBA" id="ARBA00012483"/>
    </source>
</evidence>
<keyword evidence="5" id="KW-0808">Transferase</keyword>
<keyword evidence="12 15" id="KW-0472">Membrane</keyword>
<evidence type="ECO:0000256" key="15">
    <source>
        <dbReference type="SAM" id="Phobius"/>
    </source>
</evidence>
<keyword evidence="7" id="KW-0479">Metal-binding</keyword>
<feature type="transmembrane region" description="Helical" evidence="15">
    <location>
        <begin position="56"/>
        <end position="79"/>
    </location>
</feature>
<comment type="similarity">
    <text evidence="13">Belongs to the RING-type zinc finger family. ATL subfamily.</text>
</comment>
<dbReference type="CDD" id="cd16461">
    <property type="entry name" value="RING-H2_EL5-like"/>
    <property type="match status" value="1"/>
</dbReference>
<keyword evidence="9" id="KW-0833">Ubl conjugation pathway</keyword>
<keyword evidence="11 15" id="KW-1133">Transmembrane helix</keyword>
<protein>
    <recommendedName>
        <fullName evidence="4">RING-type E3 ubiquitin transferase</fullName>
        <ecNumber evidence="4">2.3.2.27</ecNumber>
    </recommendedName>
</protein>
<dbReference type="Gene3D" id="3.30.40.10">
    <property type="entry name" value="Zinc/RING finger domain, C3HC4 (zinc finger)"/>
    <property type="match status" value="1"/>
</dbReference>
<sequence>MASLGNPRTWIPYINTNNCSHGSCSFYCPQWCYTTHSHSPSPSPQPFEYHFSNPNFSPLIISIIGVISILILFISYYTIMSKYYYSHRENNHDPNDELLQDNNNHIFHNLHVSSSTNTIGLDENLIKSIMICKYKKGNDGFVGFIDCSVCISEFEDDESVRVLPKCGHVFHILCIDAWLKSHSTCPLCRANIFNFNASTLGASSSMVIEMVHSRNEMLSENQHAGENIIVESTYITPCF</sequence>
<dbReference type="PANTHER" id="PTHR46913:SF22">
    <property type="entry name" value="RING-TYPE E3 UBIQUITIN TRANSFERASE"/>
    <property type="match status" value="1"/>
</dbReference>
<evidence type="ECO:0000256" key="14">
    <source>
        <dbReference type="PROSITE-ProRule" id="PRU00175"/>
    </source>
</evidence>
<evidence type="ECO:0000256" key="10">
    <source>
        <dbReference type="ARBA" id="ARBA00022833"/>
    </source>
</evidence>
<dbReference type="GO" id="GO:0016567">
    <property type="term" value="P:protein ubiquitination"/>
    <property type="evidence" value="ECO:0007669"/>
    <property type="project" value="InterPro"/>
</dbReference>
<dbReference type="InterPro" id="IPR001841">
    <property type="entry name" value="Znf_RING"/>
</dbReference>
<dbReference type="GO" id="GO:0061630">
    <property type="term" value="F:ubiquitin protein ligase activity"/>
    <property type="evidence" value="ECO:0007669"/>
    <property type="project" value="UniProtKB-EC"/>
</dbReference>
<dbReference type="Pfam" id="PF13639">
    <property type="entry name" value="zf-RING_2"/>
    <property type="match status" value="1"/>
</dbReference>
<evidence type="ECO:0000256" key="8">
    <source>
        <dbReference type="ARBA" id="ARBA00022771"/>
    </source>
</evidence>
<keyword evidence="10" id="KW-0862">Zinc</keyword>
<dbReference type="SMART" id="SM00184">
    <property type="entry name" value="RING"/>
    <property type="match status" value="1"/>
</dbReference>
<comment type="caution">
    <text evidence="17">The sequence shown here is derived from an EMBL/GenBank/DDBJ whole genome shotgun (WGS) entry which is preliminary data.</text>
</comment>
<dbReference type="InterPro" id="IPR013083">
    <property type="entry name" value="Znf_RING/FYVE/PHD"/>
</dbReference>
<proteinExistence type="inferred from homology"/>
<organism evidence="17 18">
    <name type="scientific">Lupinus luteus</name>
    <name type="common">European yellow lupine</name>
    <dbReference type="NCBI Taxonomy" id="3873"/>
    <lineage>
        <taxon>Eukaryota</taxon>
        <taxon>Viridiplantae</taxon>
        <taxon>Streptophyta</taxon>
        <taxon>Embryophyta</taxon>
        <taxon>Tracheophyta</taxon>
        <taxon>Spermatophyta</taxon>
        <taxon>Magnoliopsida</taxon>
        <taxon>eudicotyledons</taxon>
        <taxon>Gunneridae</taxon>
        <taxon>Pentapetalae</taxon>
        <taxon>rosids</taxon>
        <taxon>fabids</taxon>
        <taxon>Fabales</taxon>
        <taxon>Fabaceae</taxon>
        <taxon>Papilionoideae</taxon>
        <taxon>50 kb inversion clade</taxon>
        <taxon>genistoids sensu lato</taxon>
        <taxon>core genistoids</taxon>
        <taxon>Genisteae</taxon>
        <taxon>Lupinus</taxon>
    </lineage>
</organism>
<comment type="subcellular location">
    <subcellularLocation>
        <location evidence="2">Membrane</location>
        <topology evidence="2">Single-pass membrane protein</topology>
    </subcellularLocation>
</comment>
<dbReference type="FunFam" id="3.30.40.10:FF:000187">
    <property type="entry name" value="E3 ubiquitin-protein ligase ATL6"/>
    <property type="match status" value="1"/>
</dbReference>
<evidence type="ECO:0000313" key="17">
    <source>
        <dbReference type="EMBL" id="CAL0313197.1"/>
    </source>
</evidence>
<evidence type="ECO:0000256" key="11">
    <source>
        <dbReference type="ARBA" id="ARBA00022989"/>
    </source>
</evidence>
<evidence type="ECO:0000256" key="1">
    <source>
        <dbReference type="ARBA" id="ARBA00000900"/>
    </source>
</evidence>
<accession>A0AAV1WWR3</accession>
<evidence type="ECO:0000256" key="5">
    <source>
        <dbReference type="ARBA" id="ARBA00022679"/>
    </source>
</evidence>
<evidence type="ECO:0000256" key="2">
    <source>
        <dbReference type="ARBA" id="ARBA00004167"/>
    </source>
</evidence>
<dbReference type="EC" id="2.3.2.27" evidence="4"/>
<dbReference type="AlphaFoldDB" id="A0AAV1WWR3"/>
<evidence type="ECO:0000256" key="12">
    <source>
        <dbReference type="ARBA" id="ARBA00023136"/>
    </source>
</evidence>
<comment type="catalytic activity">
    <reaction evidence="1">
        <text>S-ubiquitinyl-[E2 ubiquitin-conjugating enzyme]-L-cysteine + [acceptor protein]-L-lysine = [E2 ubiquitin-conjugating enzyme]-L-cysteine + N(6)-ubiquitinyl-[acceptor protein]-L-lysine.</text>
        <dbReference type="EC" id="2.3.2.27"/>
    </reaction>
</comment>
<evidence type="ECO:0000259" key="16">
    <source>
        <dbReference type="PROSITE" id="PS50089"/>
    </source>
</evidence>
<evidence type="ECO:0000256" key="6">
    <source>
        <dbReference type="ARBA" id="ARBA00022692"/>
    </source>
</evidence>
<comment type="pathway">
    <text evidence="3">Protein modification; protein ubiquitination.</text>
</comment>
<dbReference type="EMBL" id="CAXHTB010000010">
    <property type="protein sequence ID" value="CAL0313197.1"/>
    <property type="molecule type" value="Genomic_DNA"/>
</dbReference>
<evidence type="ECO:0000256" key="13">
    <source>
        <dbReference type="ARBA" id="ARBA00024209"/>
    </source>
</evidence>
<dbReference type="PROSITE" id="PS50089">
    <property type="entry name" value="ZF_RING_2"/>
    <property type="match status" value="1"/>
</dbReference>
<reference evidence="17 18" key="1">
    <citation type="submission" date="2024-03" db="EMBL/GenBank/DDBJ databases">
        <authorList>
            <person name="Martinez-Hernandez J."/>
        </authorList>
    </citation>
    <scope>NUCLEOTIDE SEQUENCE [LARGE SCALE GENOMIC DNA]</scope>
</reference>
<dbReference type="GO" id="GO:0008270">
    <property type="term" value="F:zinc ion binding"/>
    <property type="evidence" value="ECO:0007669"/>
    <property type="project" value="UniProtKB-KW"/>
</dbReference>
<evidence type="ECO:0000256" key="3">
    <source>
        <dbReference type="ARBA" id="ARBA00004906"/>
    </source>
</evidence>
<dbReference type="PANTHER" id="PTHR46913">
    <property type="entry name" value="RING-H2 FINGER PROTEIN ATL16"/>
    <property type="match status" value="1"/>
</dbReference>
<keyword evidence="8 14" id="KW-0863">Zinc-finger</keyword>
<gene>
    <name evidence="17" type="ORF">LLUT_LOCUS14257</name>
</gene>
<evidence type="ECO:0000256" key="7">
    <source>
        <dbReference type="ARBA" id="ARBA00022723"/>
    </source>
</evidence>
<evidence type="ECO:0000313" key="18">
    <source>
        <dbReference type="Proteomes" id="UP001497480"/>
    </source>
</evidence>
<keyword evidence="6 15" id="KW-0812">Transmembrane</keyword>
<dbReference type="InterPro" id="IPR044600">
    <property type="entry name" value="ATL1/ATL16-like"/>
</dbReference>
<dbReference type="Proteomes" id="UP001497480">
    <property type="component" value="Unassembled WGS sequence"/>
</dbReference>
<dbReference type="SUPFAM" id="SSF57850">
    <property type="entry name" value="RING/U-box"/>
    <property type="match status" value="1"/>
</dbReference>